<name>A0ACC1JHJ3_9FUNG</name>
<reference evidence="1" key="1">
    <citation type="submission" date="2022-07" db="EMBL/GenBank/DDBJ databases">
        <title>Phylogenomic reconstructions and comparative analyses of Kickxellomycotina fungi.</title>
        <authorList>
            <person name="Reynolds N.K."/>
            <person name="Stajich J.E."/>
            <person name="Barry K."/>
            <person name="Grigoriev I.V."/>
            <person name="Crous P."/>
            <person name="Smith M.E."/>
        </authorList>
    </citation>
    <scope>NUCLEOTIDE SEQUENCE</scope>
    <source>
        <strain evidence="1">NRRL 5244</strain>
    </source>
</reference>
<dbReference type="EMBL" id="JANBPW010000021">
    <property type="protein sequence ID" value="KAJ1951377.1"/>
    <property type="molecule type" value="Genomic_DNA"/>
</dbReference>
<organism evidence="1 2">
    <name type="scientific">Linderina macrospora</name>
    <dbReference type="NCBI Taxonomy" id="4868"/>
    <lineage>
        <taxon>Eukaryota</taxon>
        <taxon>Fungi</taxon>
        <taxon>Fungi incertae sedis</taxon>
        <taxon>Zoopagomycota</taxon>
        <taxon>Kickxellomycotina</taxon>
        <taxon>Kickxellomycetes</taxon>
        <taxon>Kickxellales</taxon>
        <taxon>Kickxellaceae</taxon>
        <taxon>Linderina</taxon>
    </lineage>
</organism>
<evidence type="ECO:0000313" key="2">
    <source>
        <dbReference type="Proteomes" id="UP001150603"/>
    </source>
</evidence>
<proteinExistence type="predicted"/>
<gene>
    <name evidence="1" type="ORF">FBU59_000193</name>
</gene>
<sequence>MDSDSHGSVEVVVEAKERTATPEPAETPAPEDVPKEPDTAQQGALSRGVDTAEHDVPQPDTQEKVPEGLDMVAEMFASDAEDRPDLTAENPSAEHSAISIGDDGVEEAEQPPAPETHAEKHTAPSSDDIPKDSDCAEAKPDDIFIDQESAQNYQHLMAKERRKRRTSRPAKKTARTPPPSRIRLLISDSDDTDGEDPSDILNSQAVLSQRLRPKAENANRFEQAQQRMHEISYDTESDDNGGDSIGEFESQDRVPVDTVDSDSDVGTRRVAKALVIRDTSDEEDAFESEVEVTSAVPPASSDKVNKFLGMFEPRRRKQMQRKQQQLSSRRQALASSSRGVSFGSHNEEIIDDSDDENDPDLADFIVDDDDDDVSAASRLAGHRKLDDRVRSAIAQMPEEFNQLDLPTSFKTYVQYLVHWISNGRKAPVFSDDESRYFYLGYVTVNRALETLEQSLVSSTAWLDGFRHDLSSYPDIAVSRIPGVPGCEACHFRDNRTATFHIVFSGTPYKRGILVPLNRAIFSDSSNGGDSVPIDSDEEMAGRVAEYNVGRMCKSRAQLYHELHHYFYNLSYMIEADLAQLAIGDDRDAEELVVLLEQHRRIDMYYSGFKELLERSKSGLAS</sequence>
<dbReference type="Proteomes" id="UP001150603">
    <property type="component" value="Unassembled WGS sequence"/>
</dbReference>
<keyword evidence="2" id="KW-1185">Reference proteome</keyword>
<protein>
    <submittedName>
        <fullName evidence="1">Uncharacterized protein</fullName>
    </submittedName>
</protein>
<evidence type="ECO:0000313" key="1">
    <source>
        <dbReference type="EMBL" id="KAJ1951377.1"/>
    </source>
</evidence>
<accession>A0ACC1JHJ3</accession>
<comment type="caution">
    <text evidence="1">The sequence shown here is derived from an EMBL/GenBank/DDBJ whole genome shotgun (WGS) entry which is preliminary data.</text>
</comment>